<accession>A0A9P6PLA6</accession>
<dbReference type="InterPro" id="IPR038175">
    <property type="entry name" value="CBM21_dom_sf"/>
</dbReference>
<feature type="compositionally biased region" description="Pro residues" evidence="1">
    <location>
        <begin position="484"/>
        <end position="493"/>
    </location>
</feature>
<protein>
    <recommendedName>
        <fullName evidence="2">CBM21 domain-containing protein</fullName>
    </recommendedName>
</protein>
<dbReference type="Proteomes" id="UP000726737">
    <property type="component" value="Unassembled WGS sequence"/>
</dbReference>
<reference evidence="3" key="1">
    <citation type="journal article" date="2020" name="Fungal Divers.">
        <title>Resolving the Mortierellaceae phylogeny through synthesis of multi-gene phylogenetics and phylogenomics.</title>
        <authorList>
            <person name="Vandepol N."/>
            <person name="Liber J."/>
            <person name="Desiro A."/>
            <person name="Na H."/>
            <person name="Kennedy M."/>
            <person name="Barry K."/>
            <person name="Grigoriev I.V."/>
            <person name="Miller A.N."/>
            <person name="O'Donnell K."/>
            <person name="Stajich J.E."/>
            <person name="Bonito G."/>
        </authorList>
    </citation>
    <scope>NUCLEOTIDE SEQUENCE</scope>
    <source>
        <strain evidence="3">KOD948</strain>
    </source>
</reference>
<dbReference type="Gene3D" id="2.60.40.2440">
    <property type="entry name" value="Carbohydrate binding type-21 domain"/>
    <property type="match status" value="1"/>
</dbReference>
<dbReference type="InterPro" id="IPR005036">
    <property type="entry name" value="CBM21_dom"/>
</dbReference>
<dbReference type="EMBL" id="JAAAJA010000838">
    <property type="protein sequence ID" value="KAG0249318.1"/>
    <property type="molecule type" value="Genomic_DNA"/>
</dbReference>
<feature type="compositionally biased region" description="Polar residues" evidence="1">
    <location>
        <begin position="7"/>
        <end position="16"/>
    </location>
</feature>
<proteinExistence type="predicted"/>
<feature type="region of interest" description="Disordered" evidence="1">
    <location>
        <begin position="474"/>
        <end position="493"/>
    </location>
</feature>
<feature type="compositionally biased region" description="Low complexity" evidence="1">
    <location>
        <begin position="431"/>
        <end position="444"/>
    </location>
</feature>
<feature type="compositionally biased region" description="Low complexity" evidence="1">
    <location>
        <begin position="474"/>
        <end position="483"/>
    </location>
</feature>
<evidence type="ECO:0000256" key="1">
    <source>
        <dbReference type="SAM" id="MobiDB-lite"/>
    </source>
</evidence>
<feature type="region of interest" description="Disordered" evidence="1">
    <location>
        <begin position="398"/>
        <end position="455"/>
    </location>
</feature>
<dbReference type="GO" id="GO:2001069">
    <property type="term" value="F:glycogen binding"/>
    <property type="evidence" value="ECO:0007669"/>
    <property type="project" value="TreeGrafter"/>
</dbReference>
<feature type="compositionally biased region" description="Polar residues" evidence="1">
    <location>
        <begin position="68"/>
        <end position="78"/>
    </location>
</feature>
<dbReference type="GO" id="GO:0005979">
    <property type="term" value="P:regulation of glycogen biosynthetic process"/>
    <property type="evidence" value="ECO:0007669"/>
    <property type="project" value="TreeGrafter"/>
</dbReference>
<feature type="region of interest" description="Disordered" evidence="1">
    <location>
        <begin position="1"/>
        <end position="33"/>
    </location>
</feature>
<dbReference type="PANTHER" id="PTHR12307:SF36">
    <property type="entry name" value="GLYCOGEN-BINDING SUBUNIT 76A"/>
    <property type="match status" value="1"/>
</dbReference>
<dbReference type="AlphaFoldDB" id="A0A9P6PLA6"/>
<gene>
    <name evidence="3" type="ORF">BG011_009406</name>
</gene>
<dbReference type="GO" id="GO:0008157">
    <property type="term" value="F:protein phosphatase 1 binding"/>
    <property type="evidence" value="ECO:0007669"/>
    <property type="project" value="TreeGrafter"/>
</dbReference>
<evidence type="ECO:0000313" key="4">
    <source>
        <dbReference type="Proteomes" id="UP000726737"/>
    </source>
</evidence>
<name>A0A9P6PLA6_9FUNG</name>
<dbReference type="Pfam" id="PF03370">
    <property type="entry name" value="CBM_21"/>
    <property type="match status" value="1"/>
</dbReference>
<dbReference type="InterPro" id="IPR050782">
    <property type="entry name" value="PP1_regulatory_subunit_3"/>
</dbReference>
<dbReference type="PANTHER" id="PTHR12307">
    <property type="entry name" value="PROTEIN PHOSPHATASE 1 REGULATORY SUBUNIT"/>
    <property type="match status" value="1"/>
</dbReference>
<keyword evidence="4" id="KW-1185">Reference proteome</keyword>
<evidence type="ECO:0000259" key="2">
    <source>
        <dbReference type="PROSITE" id="PS51159"/>
    </source>
</evidence>
<dbReference type="PROSITE" id="PS51159">
    <property type="entry name" value="CBM21"/>
    <property type="match status" value="1"/>
</dbReference>
<feature type="compositionally biased region" description="Low complexity" evidence="1">
    <location>
        <begin position="17"/>
        <end position="28"/>
    </location>
</feature>
<comment type="caution">
    <text evidence="3">The sequence shown here is derived from an EMBL/GenBank/DDBJ whole genome shotgun (WGS) entry which is preliminary data.</text>
</comment>
<dbReference type="GO" id="GO:0000164">
    <property type="term" value="C:protein phosphatase type 1 complex"/>
    <property type="evidence" value="ECO:0007669"/>
    <property type="project" value="TreeGrafter"/>
</dbReference>
<feature type="compositionally biased region" description="Polar residues" evidence="1">
    <location>
        <begin position="414"/>
        <end position="423"/>
    </location>
</feature>
<evidence type="ECO:0000313" key="3">
    <source>
        <dbReference type="EMBL" id="KAG0249318.1"/>
    </source>
</evidence>
<dbReference type="OrthoDB" id="1881at2759"/>
<feature type="region of interest" description="Disordered" evidence="1">
    <location>
        <begin position="53"/>
        <end position="78"/>
    </location>
</feature>
<organism evidence="3 4">
    <name type="scientific">Mortierella polycephala</name>
    <dbReference type="NCBI Taxonomy" id="41804"/>
    <lineage>
        <taxon>Eukaryota</taxon>
        <taxon>Fungi</taxon>
        <taxon>Fungi incertae sedis</taxon>
        <taxon>Mucoromycota</taxon>
        <taxon>Mortierellomycotina</taxon>
        <taxon>Mortierellomycetes</taxon>
        <taxon>Mortierellales</taxon>
        <taxon>Mortierellaceae</taxon>
        <taxon>Mortierella</taxon>
    </lineage>
</organism>
<feature type="domain" description="CBM21" evidence="2">
    <location>
        <begin position="143"/>
        <end position="253"/>
    </location>
</feature>
<sequence>MAIGSVHKNNQVSPAETTVSVATSNTSAGQKHNAHFYKNGLPIKSALKRPTVAPTVNTNPMTGCRPSTIRSHSSPTPLTSPKYVHFNTQLEHIRHFLQGEEPSWVAERATIVDTRRNSRAASDVQLTLPNWIPTSADSFHPVSIDSDTAPLRFENVILSEDQSELKGKILVQNIAFHKRVSVRYTIDFWQTYSEVSAEFKESISGTSLDRFVFTIPLDMERAQVEKTFCMAVCYQVVGREFWDSNNGMNYQIECKRVVVVDTPPVSDLSKQLNSLLLPDYSKPVLKKKLANRYNLSTSLSAAHCHSFAIPAGVASAKMEDPFCPAKITDPNTGHGSSASQTAYRASEYITTSPSSQIYHHSLYASSPKFINTYLSAASPPDHFHFGIDTLSLDRPINKRGRRNKWNTDVEAQAPTINRSQSFPVESHGSFSTSPSKASAPISIPVQRGNANRPAVGSSSYYDLVDRYCFYESSPHNSPYSSYPNSPPAPCIRG</sequence>